<evidence type="ECO:0000256" key="7">
    <source>
        <dbReference type="ARBA" id="ARBA00023077"/>
    </source>
</evidence>
<keyword evidence="4 11" id="KW-1134">Transmembrane beta strand</keyword>
<name>A0ABU0J5U0_9HYPH</name>
<keyword evidence="5 11" id="KW-0812">Transmembrane</keyword>
<keyword evidence="6" id="KW-0732">Signal</keyword>
<evidence type="ECO:0000259" key="14">
    <source>
        <dbReference type="Pfam" id="PF07715"/>
    </source>
</evidence>
<keyword evidence="9 15" id="KW-0675">Receptor</keyword>
<evidence type="ECO:0000313" key="16">
    <source>
        <dbReference type="Proteomes" id="UP001242480"/>
    </source>
</evidence>
<keyword evidence="10 11" id="KW-0998">Cell outer membrane</keyword>
<feature type="domain" description="TonB-dependent receptor-like beta-barrel" evidence="13">
    <location>
        <begin position="243"/>
        <end position="674"/>
    </location>
</feature>
<evidence type="ECO:0000313" key="15">
    <source>
        <dbReference type="EMBL" id="MDQ0469631.1"/>
    </source>
</evidence>
<gene>
    <name evidence="15" type="ORF">QO011_002647</name>
</gene>
<evidence type="ECO:0000256" key="3">
    <source>
        <dbReference type="ARBA" id="ARBA00022448"/>
    </source>
</evidence>
<dbReference type="PANTHER" id="PTHR30069:SF41">
    <property type="entry name" value="HEME_HEMOPEXIN UTILIZATION PROTEIN C"/>
    <property type="match status" value="1"/>
</dbReference>
<dbReference type="PROSITE" id="PS52016">
    <property type="entry name" value="TONB_DEPENDENT_REC_3"/>
    <property type="match status" value="1"/>
</dbReference>
<keyword evidence="3 11" id="KW-0813">Transport</keyword>
<organism evidence="15 16">
    <name type="scientific">Labrys wisconsinensis</name>
    <dbReference type="NCBI Taxonomy" id="425677"/>
    <lineage>
        <taxon>Bacteria</taxon>
        <taxon>Pseudomonadati</taxon>
        <taxon>Pseudomonadota</taxon>
        <taxon>Alphaproteobacteria</taxon>
        <taxon>Hyphomicrobiales</taxon>
        <taxon>Xanthobacteraceae</taxon>
        <taxon>Labrys</taxon>
    </lineage>
</organism>
<dbReference type="EMBL" id="JAUSVX010000004">
    <property type="protein sequence ID" value="MDQ0469631.1"/>
    <property type="molecule type" value="Genomic_DNA"/>
</dbReference>
<dbReference type="SUPFAM" id="SSF56935">
    <property type="entry name" value="Porins"/>
    <property type="match status" value="1"/>
</dbReference>
<dbReference type="NCBIfam" id="TIGR01785">
    <property type="entry name" value="TonB-hemin"/>
    <property type="match status" value="1"/>
</dbReference>
<dbReference type="RefSeq" id="WP_307272496.1">
    <property type="nucleotide sequence ID" value="NZ_JAUSVX010000004.1"/>
</dbReference>
<dbReference type="InterPro" id="IPR036942">
    <property type="entry name" value="Beta-barrel_TonB_sf"/>
</dbReference>
<dbReference type="Pfam" id="PF07715">
    <property type="entry name" value="Plug"/>
    <property type="match status" value="1"/>
</dbReference>
<feature type="domain" description="TonB-dependent receptor plug" evidence="14">
    <location>
        <begin position="52"/>
        <end position="158"/>
    </location>
</feature>
<dbReference type="CDD" id="cd01347">
    <property type="entry name" value="ligand_gated_channel"/>
    <property type="match status" value="1"/>
</dbReference>
<proteinExistence type="inferred from homology"/>
<sequence length="704" mass="75301">MTALLVAGTGPVLAQQAAPTAAAAETAQPDGSQIILDAVTVTATKTEEKAIDVLGGASVVTGEKIRQIQPGSVSEILKDIPGVSSQNVSNDPMQSVNIRGLQDFGRVNVLVDGARQDYQISGHNPNGSFYLDPDFIGQADVTRGPIANIYGSGAIGGVVSLSTKTIDDILTDDENYGVMQNIGIGTNGAGVVSSTSAAARYGTVADFYGQFVYRNTNAYDNGAGQKVADSGQEILGGLFKANFRPAEGQTISLSALVQNFDYTNNGASGAGSRIHNDVDSSTYTIGYRFQRPEIWWLDLSAKAYFTQTKNVQTMLEPSATYIALGVQPGDKLSDRINTYGFDLSNTMRFSTSVLDHTLTYGLDGAKDEVEVVDNAGGYIGAFTPSGNRTLFGGFIQDEVRYGDWLRVLGGLRYDSYSLKGGSYKADGDRLSPKITVGITPIQGLEFYGTYAEGYRAPSVTETLIGGTHPFPAFRILPNLDLRPEVGHNLEGGVNAKYDNVLFDGDRFRAKATVFQNKIDDFIDMVGVGDPYLVPFIPGMPVSVCAVRPSLCFPIQSQQYVNVAKATISGVELEGAYDWQRGFVSIAATHTNGKNDVTGGPLHSVPPDRISTTLGFRFLDDALTVGGRWTLVDSSSGDPADPIAFPPAGGYGLVDLFSTYQYNEWSSAALSVNNLFDRKYRQYLDASTSPGLTVKFSLQVKLAAK</sequence>
<keyword evidence="7 12" id="KW-0798">TonB box</keyword>
<evidence type="ECO:0000256" key="2">
    <source>
        <dbReference type="ARBA" id="ARBA00009810"/>
    </source>
</evidence>
<evidence type="ECO:0000259" key="13">
    <source>
        <dbReference type="Pfam" id="PF00593"/>
    </source>
</evidence>
<keyword evidence="8 11" id="KW-0472">Membrane</keyword>
<comment type="caution">
    <text evidence="15">The sequence shown here is derived from an EMBL/GenBank/DDBJ whole genome shotgun (WGS) entry which is preliminary data.</text>
</comment>
<comment type="similarity">
    <text evidence="2 11 12">Belongs to the TonB-dependent receptor family.</text>
</comment>
<evidence type="ECO:0000256" key="6">
    <source>
        <dbReference type="ARBA" id="ARBA00022729"/>
    </source>
</evidence>
<dbReference type="InterPro" id="IPR010949">
    <property type="entry name" value="TonB_Hb/transfer/lactofer_rcpt"/>
</dbReference>
<reference evidence="15 16" key="1">
    <citation type="submission" date="2023-07" db="EMBL/GenBank/DDBJ databases">
        <title>Genomic Encyclopedia of Type Strains, Phase IV (KMG-IV): sequencing the most valuable type-strain genomes for metagenomic binning, comparative biology and taxonomic classification.</title>
        <authorList>
            <person name="Goeker M."/>
        </authorList>
    </citation>
    <scope>NUCLEOTIDE SEQUENCE [LARGE SCALE GENOMIC DNA]</scope>
    <source>
        <strain evidence="15 16">DSM 19619</strain>
    </source>
</reference>
<evidence type="ECO:0000256" key="10">
    <source>
        <dbReference type="ARBA" id="ARBA00023237"/>
    </source>
</evidence>
<keyword evidence="16" id="KW-1185">Reference proteome</keyword>
<dbReference type="InterPro" id="IPR039426">
    <property type="entry name" value="TonB-dep_rcpt-like"/>
</dbReference>
<evidence type="ECO:0000256" key="1">
    <source>
        <dbReference type="ARBA" id="ARBA00004571"/>
    </source>
</evidence>
<dbReference type="Gene3D" id="2.40.170.20">
    <property type="entry name" value="TonB-dependent receptor, beta-barrel domain"/>
    <property type="match status" value="1"/>
</dbReference>
<dbReference type="Proteomes" id="UP001242480">
    <property type="component" value="Unassembled WGS sequence"/>
</dbReference>
<dbReference type="InterPro" id="IPR011276">
    <property type="entry name" value="TonB_haem/Hb_rcpt"/>
</dbReference>
<protein>
    <submittedName>
        <fullName evidence="15">Hemoglobin/transferrin/lactoferrin receptor protein</fullName>
    </submittedName>
</protein>
<comment type="subcellular location">
    <subcellularLocation>
        <location evidence="1 11">Cell outer membrane</location>
        <topology evidence="1 11">Multi-pass membrane protein</topology>
    </subcellularLocation>
</comment>
<dbReference type="Pfam" id="PF00593">
    <property type="entry name" value="TonB_dep_Rec_b-barrel"/>
    <property type="match status" value="1"/>
</dbReference>
<evidence type="ECO:0000256" key="5">
    <source>
        <dbReference type="ARBA" id="ARBA00022692"/>
    </source>
</evidence>
<dbReference type="InterPro" id="IPR037066">
    <property type="entry name" value="Plug_dom_sf"/>
</dbReference>
<evidence type="ECO:0000256" key="11">
    <source>
        <dbReference type="PROSITE-ProRule" id="PRU01360"/>
    </source>
</evidence>
<dbReference type="InterPro" id="IPR000531">
    <property type="entry name" value="Beta-barrel_TonB"/>
</dbReference>
<evidence type="ECO:0000256" key="12">
    <source>
        <dbReference type="RuleBase" id="RU003357"/>
    </source>
</evidence>
<evidence type="ECO:0000256" key="9">
    <source>
        <dbReference type="ARBA" id="ARBA00023170"/>
    </source>
</evidence>
<evidence type="ECO:0000256" key="4">
    <source>
        <dbReference type="ARBA" id="ARBA00022452"/>
    </source>
</evidence>
<dbReference type="PANTHER" id="PTHR30069">
    <property type="entry name" value="TONB-DEPENDENT OUTER MEMBRANE RECEPTOR"/>
    <property type="match status" value="1"/>
</dbReference>
<accession>A0ABU0J5U0</accession>
<dbReference type="Gene3D" id="2.170.130.10">
    <property type="entry name" value="TonB-dependent receptor, plug domain"/>
    <property type="match status" value="1"/>
</dbReference>
<dbReference type="InterPro" id="IPR012910">
    <property type="entry name" value="Plug_dom"/>
</dbReference>
<dbReference type="NCBIfam" id="TIGR01786">
    <property type="entry name" value="TonB-hemlactrns"/>
    <property type="match status" value="1"/>
</dbReference>
<evidence type="ECO:0000256" key="8">
    <source>
        <dbReference type="ARBA" id="ARBA00023136"/>
    </source>
</evidence>